<dbReference type="Proteomes" id="UP000831768">
    <property type="component" value="Chromosome"/>
</dbReference>
<evidence type="ECO:0000313" key="1">
    <source>
        <dbReference type="EMBL" id="UPM43871.1"/>
    </source>
</evidence>
<dbReference type="EMBL" id="CP096019">
    <property type="protein sequence ID" value="UPM43871.1"/>
    <property type="molecule type" value="Genomic_DNA"/>
</dbReference>
<reference evidence="1" key="1">
    <citation type="submission" date="2022-04" db="EMBL/GenBank/DDBJ databases">
        <title>Halocatena sp. nov., isolated from a salt lake.</title>
        <authorList>
            <person name="Cui H.-L."/>
        </authorList>
    </citation>
    <scope>NUCLEOTIDE SEQUENCE</scope>
    <source>
        <strain evidence="1">AD-1</strain>
    </source>
</reference>
<evidence type="ECO:0000313" key="2">
    <source>
        <dbReference type="Proteomes" id="UP000831768"/>
    </source>
</evidence>
<accession>A0A8U0A3U1</accession>
<dbReference type="GeneID" id="71927452"/>
<protein>
    <submittedName>
        <fullName evidence="1">Immune inhibitor A</fullName>
    </submittedName>
</protein>
<sequence length="212" mass="23890">MQTNVSERDPTRSFETYYDIEQSWDYGFVQVSTDGGETGESLSNGNTVSTTADGAHPNVKGNVPGFTGQSDGWTNQTFDLSEYAGEEVLISFRYATDWTTNNDGWYVRNVSVGDKHHDGTTTGPFMSQREATERPVEYQFTFIGIKHNGNYKVKQLDARTFTESDERDLKQFLHNGNFERVTVASTWAANIGESGRVPVDVDLTFQHENRTR</sequence>
<dbReference type="Pfam" id="PF20773">
    <property type="entry name" value="InhA-like_MAM"/>
    <property type="match status" value="1"/>
</dbReference>
<dbReference type="AlphaFoldDB" id="A0A8U0A3U1"/>
<dbReference type="KEGG" id="haad:MW046_05355"/>
<dbReference type="RefSeq" id="WP_247994530.1">
    <property type="nucleotide sequence ID" value="NZ_CP096019.1"/>
</dbReference>
<proteinExistence type="predicted"/>
<gene>
    <name evidence="1" type="ORF">MW046_05355</name>
</gene>
<name>A0A8U0A3U1_9EURY</name>
<keyword evidence="2" id="KW-1185">Reference proteome</keyword>
<organism evidence="1 2">
    <name type="scientific">Halocatena salina</name>
    <dbReference type="NCBI Taxonomy" id="2934340"/>
    <lineage>
        <taxon>Archaea</taxon>
        <taxon>Methanobacteriati</taxon>
        <taxon>Methanobacteriota</taxon>
        <taxon>Stenosarchaea group</taxon>
        <taxon>Halobacteria</taxon>
        <taxon>Halobacteriales</taxon>
        <taxon>Natronomonadaceae</taxon>
        <taxon>Halocatena</taxon>
    </lineage>
</organism>